<reference evidence="2 3" key="1">
    <citation type="submission" date="2017-01" db="EMBL/GenBank/DDBJ databases">
        <authorList>
            <person name="Abreu V.A."/>
            <person name="Popin R.V."/>
            <person name="Rigonato J."/>
            <person name="Andreote A.P."/>
            <person name="Schaker P.C."/>
            <person name="Hoff-Risseti C."/>
            <person name="Alvarenga D.O."/>
            <person name="Varani A.M."/>
            <person name="Fiore M.F."/>
        </authorList>
    </citation>
    <scope>NUCLEOTIDE SEQUENCE [LARGE SCALE GENOMIC DNA]</scope>
    <source>
        <strain evidence="2 3">CENA302</strain>
    </source>
</reference>
<sequence length="156" mass="16748">MQDIGDIFYNRVLLVALVACFVSQGLKLISEVIKHRKLDLRVLVTSGGMPSAHSALVTALAAGVGQTIGWSSPDFALAAVVAIIVMYDATGVRQAAGKQARILNQMVDQLFHEKPEFFQDRLKELLGHTPLQVLAGSVLGATISCLASYWLTKAPS</sequence>
<dbReference type="InterPro" id="IPR003832">
    <property type="entry name" value="DUF212"/>
</dbReference>
<dbReference type="Proteomes" id="UP000190056">
    <property type="component" value="Unassembled WGS sequence"/>
</dbReference>
<organism evidence="2 3">
    <name type="scientific">Cylindrospermopsis raciborskii CENA302</name>
    <dbReference type="NCBI Taxonomy" id="1170768"/>
    <lineage>
        <taxon>Bacteria</taxon>
        <taxon>Bacillati</taxon>
        <taxon>Cyanobacteriota</taxon>
        <taxon>Cyanophyceae</taxon>
        <taxon>Nostocales</taxon>
        <taxon>Aphanizomenonaceae</taxon>
        <taxon>Cylindrospermopsis</taxon>
    </lineage>
</organism>
<name>A0A9Q5QXB2_9CYAN</name>
<dbReference type="PANTHER" id="PTHR31446:SF29">
    <property type="entry name" value="ACID PHOSPHATASE_VANADIUM-DEPENDENT HALOPEROXIDASE-RELATED PROTEIN"/>
    <property type="match status" value="1"/>
</dbReference>
<proteinExistence type="predicted"/>
<dbReference type="EMBL" id="MTPU01000034">
    <property type="protein sequence ID" value="OPH10096.1"/>
    <property type="molecule type" value="Genomic_DNA"/>
</dbReference>
<feature type="transmembrane region" description="Helical" evidence="1">
    <location>
        <begin position="75"/>
        <end position="96"/>
    </location>
</feature>
<comment type="caution">
    <text evidence="2">The sequence shown here is derived from an EMBL/GenBank/DDBJ whole genome shotgun (WGS) entry which is preliminary data.</text>
</comment>
<evidence type="ECO:0000313" key="2">
    <source>
        <dbReference type="EMBL" id="OPH10096.1"/>
    </source>
</evidence>
<evidence type="ECO:0000256" key="1">
    <source>
        <dbReference type="SAM" id="Phobius"/>
    </source>
</evidence>
<accession>A0A9Q5QXB2</accession>
<keyword evidence="1" id="KW-0812">Transmembrane</keyword>
<dbReference type="Pfam" id="PF02681">
    <property type="entry name" value="DUF212"/>
    <property type="match status" value="1"/>
</dbReference>
<feature type="transmembrane region" description="Helical" evidence="1">
    <location>
        <begin position="12"/>
        <end position="30"/>
    </location>
</feature>
<protein>
    <submittedName>
        <fullName evidence="2">Acid phosphatase</fullName>
    </submittedName>
</protein>
<keyword evidence="1" id="KW-0472">Membrane</keyword>
<evidence type="ECO:0000313" key="3">
    <source>
        <dbReference type="Proteomes" id="UP000190056"/>
    </source>
</evidence>
<keyword evidence="1" id="KW-1133">Transmembrane helix</keyword>
<dbReference type="AlphaFoldDB" id="A0A9Q5QXB2"/>
<gene>
    <name evidence="2" type="ORF">CENA302_07700</name>
</gene>
<dbReference type="PANTHER" id="PTHR31446">
    <property type="entry name" value="ACID PHOSPHATASE/VANADIUM-DEPENDENT HALOPEROXIDASE-RELATED PROTEIN"/>
    <property type="match status" value="1"/>
</dbReference>
<dbReference type="RefSeq" id="WP_061545857.1">
    <property type="nucleotide sequence ID" value="NZ_MTPU01000034.1"/>
</dbReference>